<evidence type="ECO:0000256" key="1">
    <source>
        <dbReference type="ARBA" id="ARBA00004123"/>
    </source>
</evidence>
<evidence type="ECO:0000256" key="5">
    <source>
        <dbReference type="SAM" id="MobiDB-lite"/>
    </source>
</evidence>
<reference evidence="7" key="1">
    <citation type="submission" date="2022-01" db="EMBL/GenBank/DDBJ databases">
        <authorList>
            <person name="King R."/>
        </authorList>
    </citation>
    <scope>NUCLEOTIDE SEQUENCE</scope>
</reference>
<dbReference type="PANTHER" id="PTHR13484">
    <property type="entry name" value="FIP1-LIKE 1 PROTEIN"/>
    <property type="match status" value="1"/>
</dbReference>
<accession>A0A9N9S0Z7</accession>
<evidence type="ECO:0000256" key="2">
    <source>
        <dbReference type="ARBA" id="ARBA00007459"/>
    </source>
</evidence>
<dbReference type="GO" id="GO:0006397">
    <property type="term" value="P:mRNA processing"/>
    <property type="evidence" value="ECO:0007669"/>
    <property type="project" value="UniProtKB-KW"/>
</dbReference>
<gene>
    <name evidence="7" type="ORF">CHIRRI_LOCUS12047</name>
</gene>
<dbReference type="Proteomes" id="UP001153620">
    <property type="component" value="Chromosome 3"/>
</dbReference>
<feature type="compositionally biased region" description="Basic and acidic residues" evidence="5">
    <location>
        <begin position="374"/>
        <end position="442"/>
    </location>
</feature>
<keyword evidence="3" id="KW-0507">mRNA processing</keyword>
<dbReference type="InterPro" id="IPR007854">
    <property type="entry name" value="Fip1_dom"/>
</dbReference>
<dbReference type="Pfam" id="PF05182">
    <property type="entry name" value="Fip1"/>
    <property type="match status" value="1"/>
</dbReference>
<organism evidence="7 8">
    <name type="scientific">Chironomus riparius</name>
    <dbReference type="NCBI Taxonomy" id="315576"/>
    <lineage>
        <taxon>Eukaryota</taxon>
        <taxon>Metazoa</taxon>
        <taxon>Ecdysozoa</taxon>
        <taxon>Arthropoda</taxon>
        <taxon>Hexapoda</taxon>
        <taxon>Insecta</taxon>
        <taxon>Pterygota</taxon>
        <taxon>Neoptera</taxon>
        <taxon>Endopterygota</taxon>
        <taxon>Diptera</taxon>
        <taxon>Nematocera</taxon>
        <taxon>Chironomoidea</taxon>
        <taxon>Chironomidae</taxon>
        <taxon>Chironominae</taxon>
        <taxon>Chironomus</taxon>
    </lineage>
</organism>
<evidence type="ECO:0000256" key="3">
    <source>
        <dbReference type="ARBA" id="ARBA00022664"/>
    </source>
</evidence>
<dbReference type="PANTHER" id="PTHR13484:SF0">
    <property type="entry name" value="PRE-MRNA 3'-END-PROCESSING FACTOR FIP1"/>
    <property type="match status" value="1"/>
</dbReference>
<feature type="compositionally biased region" description="Basic and acidic residues" evidence="5">
    <location>
        <begin position="452"/>
        <end position="495"/>
    </location>
</feature>
<dbReference type="GO" id="GO:0005847">
    <property type="term" value="C:mRNA cleavage and polyadenylation specificity factor complex"/>
    <property type="evidence" value="ECO:0007669"/>
    <property type="project" value="TreeGrafter"/>
</dbReference>
<evidence type="ECO:0000256" key="4">
    <source>
        <dbReference type="ARBA" id="ARBA00023242"/>
    </source>
</evidence>
<protein>
    <recommendedName>
        <fullName evidence="6">Pre-mRNA polyadenylation factor Fip1 domain-containing protein</fullName>
    </recommendedName>
</protein>
<evidence type="ECO:0000313" key="8">
    <source>
        <dbReference type="Proteomes" id="UP001153620"/>
    </source>
</evidence>
<evidence type="ECO:0000259" key="6">
    <source>
        <dbReference type="Pfam" id="PF05182"/>
    </source>
</evidence>
<dbReference type="InterPro" id="IPR051187">
    <property type="entry name" value="Pre-mRNA_3'-end_processing_reg"/>
</dbReference>
<dbReference type="AlphaFoldDB" id="A0A9N9S0Z7"/>
<feature type="domain" description="Pre-mRNA polyadenylation factor Fip1" evidence="6">
    <location>
        <begin position="141"/>
        <end position="182"/>
    </location>
</feature>
<feature type="region of interest" description="Disordered" evidence="5">
    <location>
        <begin position="374"/>
        <end position="495"/>
    </location>
</feature>
<evidence type="ECO:0000313" key="7">
    <source>
        <dbReference type="EMBL" id="CAG9809219.1"/>
    </source>
</evidence>
<feature type="compositionally biased region" description="Basic and acidic residues" evidence="5">
    <location>
        <begin position="44"/>
        <end position="72"/>
    </location>
</feature>
<dbReference type="EMBL" id="OU895879">
    <property type="protein sequence ID" value="CAG9809219.1"/>
    <property type="molecule type" value="Genomic_DNA"/>
</dbReference>
<feature type="compositionally biased region" description="Acidic residues" evidence="5">
    <location>
        <begin position="73"/>
        <end position="90"/>
    </location>
</feature>
<feature type="region of interest" description="Disordered" evidence="5">
    <location>
        <begin position="1"/>
        <end position="90"/>
    </location>
</feature>
<reference evidence="7" key="2">
    <citation type="submission" date="2022-10" db="EMBL/GenBank/DDBJ databases">
        <authorList>
            <consortium name="ENA_rothamsted_submissions"/>
            <consortium name="culmorum"/>
            <person name="King R."/>
        </authorList>
    </citation>
    <scope>NUCLEOTIDE SEQUENCE</scope>
</reference>
<keyword evidence="4" id="KW-0539">Nucleus</keyword>
<dbReference type="OrthoDB" id="1917198at2759"/>
<proteinExistence type="inferred from homology"/>
<name>A0A9N9S0Z7_9DIPT</name>
<keyword evidence="8" id="KW-1185">Reference proteome</keyword>
<comment type="similarity">
    <text evidence="2">Belongs to the FIP1 family.</text>
</comment>
<comment type="subcellular location">
    <subcellularLocation>
        <location evidence="1">Nucleus</location>
    </subcellularLocation>
</comment>
<sequence length="495" mass="56747">MADTNDDEWLYGSGGDNPTSEDGDEGKPDEIELVTSAKSTNIEKTFETFDEHNFEEAGDHEQLVAEDSKDGNEESQEGEDDDSDDDDDDDINVVIGDIKSGGTSAYVKGSQDPKQKQPGSKFNIEEFESVGTINGQPAFEFAIESIEDKPWRKPGADITDYFNYGFNEETWRSYCERQKRMRIHESGVGLASLTAAQNPQQGNLGDMIRPNINIGFKRLGGPRLPKPPHIGTIDVIGAPSQNPIRPPAPRENIIQVMTADRREYSRTVVNQPQMPMQFNVPPEDFYHEEPEQFYGYEPTQDSQGWDNQGWAPSEIKELTPMNQPPPMNPMQGPPLNIPPPMMGNMGGHRMPMMPPQHSPIPSLIGNQMTMPIKQEMDDKRDNRRMGNRDFRDDRRRGDDDNRKRMRSTSRDRDPRKSERSRDERPRDDRSRSDRDRYAREQSSRSSRRSKSRERSDRTKRSRSRDKMRSKSKDRKADDKDRSRSDKSKRSKKEDS</sequence>